<dbReference type="AlphaFoldDB" id="A0A2T7A4S9"/>
<gene>
    <name evidence="1" type="ORF">B9Z19DRAFT_1120143</name>
</gene>
<sequence>MSTPNGPLQEFFSQFNFQRYTYNPHKPPLEEFERLCQERQWGPSKIRKHKAAFLLVFEREQDPRGGLAASNVLLQEFFSQFNFQGYTHDSHKPPLEEFKRLCQARKWGPSKIRKHETAFLHAIGSEQDLRGGLAGPNVIEFFRKYEYQRFTYDLDAPIQSEFQRLVGLRGWGKANLSKVTRRFNRAVALDAREQSVYSASESTDPEGPGMQEVDLLADWLKKQECRGYRYQGGLPELEFKKLVDVKRKEWKQAHRELEHCLSWKHSLEFESLRIKFYGVVEKVFNILLDRFCQITGFTPWQVLVGLYGEGQESVGKNAAKTILKKVFVNIFDFLDAFQEILKNPPTTDRQELLRLLKPRAIEVQFPNKMMLGVYSALTNRVFPVSVAKADGTLALLLNFIKRVLKGFGGVMRRFKKEAGDELRAAKKEGRVAIRSLLLSREWDSLSHL</sequence>
<accession>A0A2T7A4S9</accession>
<organism evidence="1 2">
    <name type="scientific">Tuber borchii</name>
    <name type="common">White truffle</name>
    <dbReference type="NCBI Taxonomy" id="42251"/>
    <lineage>
        <taxon>Eukaryota</taxon>
        <taxon>Fungi</taxon>
        <taxon>Dikarya</taxon>
        <taxon>Ascomycota</taxon>
        <taxon>Pezizomycotina</taxon>
        <taxon>Pezizomycetes</taxon>
        <taxon>Pezizales</taxon>
        <taxon>Tuberaceae</taxon>
        <taxon>Tuber</taxon>
    </lineage>
</organism>
<name>A0A2T7A4S9_TUBBO</name>
<evidence type="ECO:0000313" key="2">
    <source>
        <dbReference type="Proteomes" id="UP000244722"/>
    </source>
</evidence>
<protein>
    <submittedName>
        <fullName evidence="1">Uncharacterized protein</fullName>
    </submittedName>
</protein>
<comment type="caution">
    <text evidence="1">The sequence shown here is derived from an EMBL/GenBank/DDBJ whole genome shotgun (WGS) entry which is preliminary data.</text>
</comment>
<dbReference type="EMBL" id="NESQ01000022">
    <property type="protein sequence ID" value="PUU82757.1"/>
    <property type="molecule type" value="Genomic_DNA"/>
</dbReference>
<proteinExistence type="predicted"/>
<dbReference type="OrthoDB" id="6105938at2759"/>
<reference evidence="1 2" key="1">
    <citation type="submission" date="2017-04" db="EMBL/GenBank/DDBJ databases">
        <title>Draft genome sequence of Tuber borchii Vittad., a whitish edible truffle.</title>
        <authorList>
            <consortium name="DOE Joint Genome Institute"/>
            <person name="Murat C."/>
            <person name="Kuo A."/>
            <person name="Barry K.W."/>
            <person name="Clum A."/>
            <person name="Dockter R.B."/>
            <person name="Fauchery L."/>
            <person name="Iotti M."/>
            <person name="Kohler A."/>
            <person name="Labutti K."/>
            <person name="Lindquist E.A."/>
            <person name="Lipzen A."/>
            <person name="Ohm R.A."/>
            <person name="Wang M."/>
            <person name="Grigoriev I.V."/>
            <person name="Zambonelli A."/>
            <person name="Martin F.M."/>
        </authorList>
    </citation>
    <scope>NUCLEOTIDE SEQUENCE [LARGE SCALE GENOMIC DNA]</scope>
    <source>
        <strain evidence="1 2">Tbo3840</strain>
    </source>
</reference>
<keyword evidence="2" id="KW-1185">Reference proteome</keyword>
<dbReference type="Proteomes" id="UP000244722">
    <property type="component" value="Unassembled WGS sequence"/>
</dbReference>
<evidence type="ECO:0000313" key="1">
    <source>
        <dbReference type="EMBL" id="PUU82757.1"/>
    </source>
</evidence>